<feature type="transmembrane region" description="Helical" evidence="1">
    <location>
        <begin position="559"/>
        <end position="581"/>
    </location>
</feature>
<feature type="transmembrane region" description="Helical" evidence="1">
    <location>
        <begin position="402"/>
        <end position="426"/>
    </location>
</feature>
<dbReference type="GO" id="GO:0004177">
    <property type="term" value="F:aminopeptidase activity"/>
    <property type="evidence" value="ECO:0007669"/>
    <property type="project" value="UniProtKB-KW"/>
</dbReference>
<protein>
    <submittedName>
        <fullName evidence="3">Aminopeptidase N</fullName>
    </submittedName>
</protein>
<keyword evidence="4" id="KW-1185">Reference proteome</keyword>
<dbReference type="RefSeq" id="WP_167083244.1">
    <property type="nucleotide sequence ID" value="NZ_BAAADC010000001.1"/>
</dbReference>
<reference evidence="3 4" key="1">
    <citation type="submission" date="2020-03" db="EMBL/GenBank/DDBJ databases">
        <title>Genomic Encyclopedia of Type Strains, Phase IV (KMG-IV): sequencing the most valuable type-strain genomes for metagenomic binning, comparative biology and taxonomic classification.</title>
        <authorList>
            <person name="Goeker M."/>
        </authorList>
    </citation>
    <scope>NUCLEOTIDE SEQUENCE [LARGE SCALE GENOMIC DNA]</scope>
    <source>
        <strain evidence="3 4">DSM 19867</strain>
    </source>
</reference>
<dbReference type="SUPFAM" id="SSF55486">
    <property type="entry name" value="Metalloproteases ('zincins'), catalytic domain"/>
    <property type="match status" value="1"/>
</dbReference>
<comment type="caution">
    <text evidence="3">The sequence shown here is derived from an EMBL/GenBank/DDBJ whole genome shotgun (WGS) entry which is preliminary data.</text>
</comment>
<keyword evidence="1" id="KW-1133">Transmembrane helix</keyword>
<name>A0A846N0W4_9PROT</name>
<evidence type="ECO:0000256" key="1">
    <source>
        <dbReference type="SAM" id="Phobius"/>
    </source>
</evidence>
<dbReference type="AlphaFoldDB" id="A0A846N0W4"/>
<dbReference type="Proteomes" id="UP000570514">
    <property type="component" value="Unassembled WGS sequence"/>
</dbReference>
<feature type="transmembrane region" description="Helical" evidence="1">
    <location>
        <begin position="100"/>
        <end position="126"/>
    </location>
</feature>
<feature type="transmembrane region" description="Helical" evidence="1">
    <location>
        <begin position="53"/>
        <end position="79"/>
    </location>
</feature>
<dbReference type="PANTHER" id="PTHR43471">
    <property type="entry name" value="ABC TRANSPORTER PERMEASE"/>
    <property type="match status" value="1"/>
</dbReference>
<feature type="transmembrane region" description="Helical" evidence="1">
    <location>
        <begin position="12"/>
        <end position="33"/>
    </location>
</feature>
<dbReference type="GO" id="GO:0008237">
    <property type="term" value="F:metallopeptidase activity"/>
    <property type="evidence" value="ECO:0007669"/>
    <property type="project" value="InterPro"/>
</dbReference>
<evidence type="ECO:0000313" key="3">
    <source>
        <dbReference type="EMBL" id="NIK89129.1"/>
    </source>
</evidence>
<feature type="transmembrane region" description="Helical" evidence="1">
    <location>
        <begin position="243"/>
        <end position="262"/>
    </location>
</feature>
<keyword evidence="3" id="KW-0031">Aminopeptidase</keyword>
<dbReference type="InterPro" id="IPR027268">
    <property type="entry name" value="Peptidase_M4/M1_CTD_sf"/>
</dbReference>
<keyword evidence="3" id="KW-0378">Hydrolase</keyword>
<proteinExistence type="predicted"/>
<keyword evidence="1" id="KW-0472">Membrane</keyword>
<organism evidence="3 4">
    <name type="scientific">Rhizomicrobium palustre</name>
    <dbReference type="NCBI Taxonomy" id="189966"/>
    <lineage>
        <taxon>Bacteria</taxon>
        <taxon>Pseudomonadati</taxon>
        <taxon>Pseudomonadota</taxon>
        <taxon>Alphaproteobacteria</taxon>
        <taxon>Micropepsales</taxon>
        <taxon>Micropepsaceae</taxon>
        <taxon>Rhizomicrobium</taxon>
    </lineage>
</organism>
<feature type="transmembrane region" description="Helical" evidence="1">
    <location>
        <begin position="354"/>
        <end position="372"/>
    </location>
</feature>
<keyword evidence="1" id="KW-0812">Transmembrane</keyword>
<feature type="domain" description="Peptidase M1 membrane alanine aminopeptidase" evidence="2">
    <location>
        <begin position="872"/>
        <end position="1064"/>
    </location>
</feature>
<evidence type="ECO:0000313" key="4">
    <source>
        <dbReference type="Proteomes" id="UP000570514"/>
    </source>
</evidence>
<gene>
    <name evidence="3" type="ORF">FHS83_002447</name>
</gene>
<dbReference type="Gene3D" id="1.10.390.10">
    <property type="entry name" value="Neutral Protease Domain 2"/>
    <property type="match status" value="1"/>
</dbReference>
<feature type="transmembrane region" description="Helical" evidence="1">
    <location>
        <begin position="467"/>
        <end position="488"/>
    </location>
</feature>
<feature type="transmembrane region" description="Helical" evidence="1">
    <location>
        <begin position="175"/>
        <end position="195"/>
    </location>
</feature>
<feature type="transmembrane region" description="Helical" evidence="1">
    <location>
        <begin position="516"/>
        <end position="538"/>
    </location>
</feature>
<dbReference type="GO" id="GO:0008270">
    <property type="term" value="F:zinc ion binding"/>
    <property type="evidence" value="ECO:0007669"/>
    <property type="project" value="InterPro"/>
</dbReference>
<evidence type="ECO:0000259" key="2">
    <source>
        <dbReference type="Pfam" id="PF01433"/>
    </source>
</evidence>
<keyword evidence="3" id="KW-0645">Protease</keyword>
<dbReference type="InterPro" id="IPR014782">
    <property type="entry name" value="Peptidase_M1_dom"/>
</dbReference>
<feature type="transmembrane region" description="Helical" evidence="1">
    <location>
        <begin position="438"/>
        <end position="460"/>
    </location>
</feature>
<accession>A0A846N0W4</accession>
<feature type="transmembrane region" description="Helical" evidence="1">
    <location>
        <begin position="146"/>
        <end position="168"/>
    </location>
</feature>
<dbReference type="Pfam" id="PF01433">
    <property type="entry name" value="Peptidase_M1"/>
    <property type="match status" value="1"/>
</dbReference>
<feature type="transmembrane region" description="Helical" evidence="1">
    <location>
        <begin position="312"/>
        <end position="334"/>
    </location>
</feature>
<sequence length="1194" mass="134313">MFRKIVGFELRYQLTSPVFWVAFAIFFLLTYGSTVVPNIQIGSSGAVFVNSPFAIIQKTAIMSIFAMFIVTAFVANVVVRDDETGFGPIVRTTRVTKFDYLIGRFTGAFLAGMVAMASVPLAIMFGSLMPWLDPMKVGPFVLNHYLYAYFLIALPSVLITSVTFFAVATATRSMLASYLGVVAFLILYVTFLSLFRKPEFDHIVALWEPFGIGAIGEVTKYWTVNDRNSTLPPIIGLVLYNRLIWATISLAVLALAYGVFHVETKATRGGKAKKAKAEAAAPAPTVQPQPRFDGKTAFAQFRKWTRFEMAQVFKSPAFFVLVLLGLFNGGGAMIFADENNGYTIFPVTITMIEALRGAFTIIPLIIAIYYAGELVWRERERRTHEIFGACPVSDWTFVLPKIAAISLVLFSTYAISIIAAIAIQTFKGYTDYHLNQYIAWYLLPDGMVAIEYAALAIFVQTLSPHKYIGWAVMGLYLVATITFATMGLEDNLYIYASTSNVPLSDMNGQGKFWIGAWWFLSYWGAVALLLAVLSFALWRRGAETRLMPRLARLPYRLRGVAGGIAAVAVIASAGMGGYIFYNTHILNDYKTSIDNEKFSAEYEKALLKYEHVPQPRITSVSLKVGVYPHDPKVETTGIYTIQNRTGKPLGAMHIRWNDALKMKSLTVEGAKLSENFAKFSYQIWKFTTPMQPNEVRKVHFTTVLEQKGFKNNGNMSRVVDNGTFVNNMEITPSIGMDRSGGLLTDPVKRRRYHLPSQLRPAKLEDDRARANNYLRHDSDWVTSDITVSTVADQTPIAPGYKTSETVKDGRKTVHFVSDSPIANFFSIQSADYAVRHEKWKNVDLAVYYDKQHPFNIDRMLRAMKASLAEFSTDFSPYQFHQARIIEFPKYESFAQSFANTIPYSENLGFIQNYDAIKDNPDKFDMVTFVTAHELGHQWWAHQVIGADMQGMTMLSETFAQYSAMLVMEKMYGPEKMRTFLKFWLDRYLRARGGEEVEELPLYRAENQAYIHYGKGAVVMYRLKETVGEDVVNRSLRKLLAAYAFKPAPYPKTSDFLAILRQEAGPKYNALITDLFEKITVYDLKATEASAKKRADGKYDLTLEVEAHKFYANGKGKETEAQMQEEVPVGAFLAEPGKKDFDKSKIISFTRLPVKSGKQSLHLVVAKLPAFAGVAPYKDYIDRNADDNVVKVTVQ</sequence>
<dbReference type="EMBL" id="JAASRM010000001">
    <property type="protein sequence ID" value="NIK89129.1"/>
    <property type="molecule type" value="Genomic_DNA"/>
</dbReference>